<evidence type="ECO:0000256" key="2">
    <source>
        <dbReference type="SAM" id="Phobius"/>
    </source>
</evidence>
<evidence type="ECO:0000313" key="5">
    <source>
        <dbReference type="EMBL" id="XCG52029.1"/>
    </source>
</evidence>
<dbReference type="Pfam" id="PF20703">
    <property type="entry name" value="nSTAND1"/>
    <property type="match status" value="1"/>
</dbReference>
<dbReference type="SUPFAM" id="SSF52200">
    <property type="entry name" value="Toll/Interleukin receptor TIR domain"/>
    <property type="match status" value="1"/>
</dbReference>
<feature type="transmembrane region" description="Helical" evidence="2">
    <location>
        <begin position="688"/>
        <end position="710"/>
    </location>
</feature>
<dbReference type="Pfam" id="PF13676">
    <property type="entry name" value="TIR_2"/>
    <property type="match status" value="1"/>
</dbReference>
<geneLocation type="plasmid" evidence="5">
    <name>pMk2240B</name>
</geneLocation>
<dbReference type="InterPro" id="IPR049052">
    <property type="entry name" value="nSTAND1"/>
</dbReference>
<dbReference type="InterPro" id="IPR035897">
    <property type="entry name" value="Toll_tir_struct_dom_sf"/>
</dbReference>
<dbReference type="InterPro" id="IPR011990">
    <property type="entry name" value="TPR-like_helical_dom_sf"/>
</dbReference>
<protein>
    <submittedName>
        <fullName evidence="5">TIR domain-containing protein</fullName>
    </submittedName>
</protein>
<dbReference type="InterPro" id="IPR000157">
    <property type="entry name" value="TIR_dom"/>
</dbReference>
<keyword evidence="1" id="KW-0175">Coiled coil</keyword>
<name>A0AAU8CZ06_9HYPH</name>
<keyword evidence="2" id="KW-1133">Transmembrane helix</keyword>
<evidence type="ECO:0000259" key="4">
    <source>
        <dbReference type="Pfam" id="PF20703"/>
    </source>
</evidence>
<keyword evidence="2" id="KW-0472">Membrane</keyword>
<proteinExistence type="predicted"/>
<keyword evidence="5" id="KW-0614">Plasmid</keyword>
<keyword evidence="2" id="KW-0812">Transmembrane</keyword>
<dbReference type="SUPFAM" id="SSF81901">
    <property type="entry name" value="HCP-like"/>
    <property type="match status" value="1"/>
</dbReference>
<gene>
    <name evidence="5" type="ORF">ABVK50_29070</name>
</gene>
<dbReference type="Gene3D" id="3.40.50.10140">
    <property type="entry name" value="Toll/interleukin-1 receptor homology (TIR) domain"/>
    <property type="match status" value="1"/>
</dbReference>
<dbReference type="RefSeq" id="WP_353646182.1">
    <property type="nucleotide sequence ID" value="NZ_CP159255.1"/>
</dbReference>
<feature type="domain" description="TIR" evidence="3">
    <location>
        <begin position="4"/>
        <end position="118"/>
    </location>
</feature>
<organism evidence="5">
    <name type="scientific">Mesorhizobium sp. WSM2240</name>
    <dbReference type="NCBI Taxonomy" id="3228851"/>
    <lineage>
        <taxon>Bacteria</taxon>
        <taxon>Pseudomonadati</taxon>
        <taxon>Pseudomonadota</taxon>
        <taxon>Alphaproteobacteria</taxon>
        <taxon>Hyphomicrobiales</taxon>
        <taxon>Phyllobacteriaceae</taxon>
        <taxon>Mesorhizobium</taxon>
    </lineage>
</organism>
<evidence type="ECO:0000256" key="1">
    <source>
        <dbReference type="SAM" id="Coils"/>
    </source>
</evidence>
<sequence>MARIFLSHSSADNFAAAALRDFLVAEGWDDLFLDLDPQRGIVAGERWERALNQAASRCEAVLFLVSSAWLGSRWCLKEFNLALRLNKRMVGVLIEDIPIADLPPDLTANWQVVRLAGGADHMMFRSILPDGREEHVTFSKAGLSSLRVGLTKAGLDARFFPWPPDSDSNRPPWRGMKPLEAEDAGIFFGREAPVIEALDRLRGLADEASPRLLAILGASGAGKSSFLRAGLLPRMARDDRNFLPLPVLRPERAAITGESGLLASIESAFRLAGLKLSRARAKAATVGHPGTFAALLAELAEALRVPKLDGGLQPAAPAIVIAIDQGEELFLADGRAEADALLVLLASVITLPTPRVILLVTIRSDSYEQLQTATALEGLRQTTMSLPPMPQGAYQTVIEGPVARLKDTKRALKIEPALTAALLADIEAGGGKDALPLLAFTLERLYLEHGGDGDLRLVDYRDIGGIRGSIEAAVERALKASDADQAVPRDRAAKLALLRRALIPWLAGIDPDTGAPRRRVARLSEIPEDARSLVGHLVAERLLSTEQDFAPSADGDGVSTLVRQGDTTIEPVHEALLRQWALLQSWLDEDFAALVALEGVARAARDWDANGRKEEWLAHQAGRLEDADRFAREERFAGFSGALVEDYLAAARAADNARRDRELEEALQLAQAQRLAAERQKQVARRTLIGAIAASLLAVVAIGALVYALGQAQEATRQAQIATHERDRAVAERDRAELAERQAGDRNLERSIGISGAATEKAVKLAAQGLLEDSELSQALAAVILSAAGAIEASGEINGQIRSQLAAMADVNSASSETSTGRTRLAAGDVEFIASLHVRETGTVLVISNPLTESTASAQLPGEPVSLGIDRMNKTALLIRSNRLERWTVADGQLAMIGAIDIASAPFLTSKDLTVLGSSGRVFVLSAGQVWRIGKELPEKVATGAGITVADIAADDQGGIVATTEDGRILRGSERLELVSDQSGIARQIGERPRIRYNPHLDVASLSTDEEWRDVWLTFNVSYPPVDRDACEDRLSNSRGRYCVDMDEWLPAPSAYAPWIGVVAKGSTTPVFRGAGWPVELLTACHRLRRLNDGTIFEAGDALKRCDILEPAIEKSMSARPSSEGAKAIVADLLASAGASKSIDAAPAFSPFISKLPDGTIPEARLGHEREFGLDGRPASDTEAREAYEAAVAKGDTFAMYRLAVAIEDTDPERAVSLYRRATEFGSGYALNAYAGFLQEKSLATPQEIADHYRKAMTLGDNLRAPRNLALWLARHPELQRGGEETEESLYRLAATSGNPYAAVSLAGLLDTNQAKPASTGEANALWDFASTYLAEAAMVVAQRLEQEHEELDGDTSSDGKAKRDEKRRVSLHLMRMAARDGWAEAFDRLAERALLEGGYVAEADAAFLSLRAQQRGMRTAAIRIAHILERRGAAGDAVQRWAALAKQAGRRPPIGLALAYAGPQADLRRRLLANQPIPEVPIRRRRDEMGRITRAFSQGRQIEVDYDHMGRVVRAQFRPAEGKSVLYSVARDEREGLARLVGNSETLATVTYDRERFPTRIATEAGTFTLEVLQEKQISRDILVTIGGDKFKFALSGGPTSVDLRPFDPGKDDREARRRAAEALKALRKTLEPLASEPLFKDILLQPEATTFVEALLKALET</sequence>
<dbReference type="EMBL" id="CP159255">
    <property type="protein sequence ID" value="XCG52029.1"/>
    <property type="molecule type" value="Genomic_DNA"/>
</dbReference>
<feature type="coiled-coil region" evidence="1">
    <location>
        <begin position="712"/>
        <end position="741"/>
    </location>
</feature>
<evidence type="ECO:0000259" key="3">
    <source>
        <dbReference type="Pfam" id="PF13676"/>
    </source>
</evidence>
<dbReference type="GO" id="GO:0007165">
    <property type="term" value="P:signal transduction"/>
    <property type="evidence" value="ECO:0007669"/>
    <property type="project" value="InterPro"/>
</dbReference>
<feature type="coiled-coil region" evidence="1">
    <location>
        <begin position="660"/>
        <end position="687"/>
    </location>
</feature>
<dbReference type="Gene3D" id="1.25.40.10">
    <property type="entry name" value="Tetratricopeptide repeat domain"/>
    <property type="match status" value="1"/>
</dbReference>
<feature type="transmembrane region" description="Helical" evidence="2">
    <location>
        <begin position="340"/>
        <end position="362"/>
    </location>
</feature>
<feature type="domain" description="Novel STAND NTPase 1" evidence="4">
    <location>
        <begin position="172"/>
        <end position="614"/>
    </location>
</feature>
<accession>A0AAU8CZ06</accession>
<reference evidence="5" key="1">
    <citation type="submission" date="2024-06" db="EMBL/GenBank/DDBJ databases">
        <title>Mesorhizobium karijinii sp. nov., a symbiont of the iconic Swainsona formosa from arid Australia.</title>
        <authorList>
            <person name="Hill Y.J."/>
            <person name="Watkin E.L.J."/>
            <person name="O'Hara G.W."/>
            <person name="Terpolilli J."/>
            <person name="Tye M.L."/>
            <person name="Kohlmeier M.G."/>
        </authorList>
    </citation>
    <scope>NUCLEOTIDE SEQUENCE</scope>
    <source>
        <strain evidence="5">WSM2240</strain>
        <plasmid evidence="5">pMk2240B</plasmid>
    </source>
</reference>